<evidence type="ECO:0000256" key="5">
    <source>
        <dbReference type="ARBA" id="ARBA00022525"/>
    </source>
</evidence>
<dbReference type="NCBIfam" id="TIGR02492">
    <property type="entry name" value="flgK_ends"/>
    <property type="match status" value="1"/>
</dbReference>
<dbReference type="InterPro" id="IPR053927">
    <property type="entry name" value="FlgK_helical"/>
</dbReference>
<keyword evidence="6" id="KW-0975">Bacterial flagellum</keyword>
<keyword evidence="9" id="KW-0969">Cilium</keyword>
<keyword evidence="9" id="KW-0282">Flagellum</keyword>
<evidence type="ECO:0000313" key="10">
    <source>
        <dbReference type="Proteomes" id="UP000592216"/>
    </source>
</evidence>
<dbReference type="Pfam" id="PF22638">
    <property type="entry name" value="FlgK_D1"/>
    <property type="match status" value="1"/>
</dbReference>
<dbReference type="PANTHER" id="PTHR30033">
    <property type="entry name" value="FLAGELLAR HOOK-ASSOCIATED PROTEIN 1"/>
    <property type="match status" value="1"/>
</dbReference>
<evidence type="ECO:0000259" key="8">
    <source>
        <dbReference type="Pfam" id="PF22638"/>
    </source>
</evidence>
<evidence type="ECO:0000256" key="2">
    <source>
        <dbReference type="ARBA" id="ARBA00004613"/>
    </source>
</evidence>
<dbReference type="EMBL" id="JABCJE010000001">
    <property type="protein sequence ID" value="NVO22423.1"/>
    <property type="molecule type" value="Genomic_DNA"/>
</dbReference>
<feature type="domain" description="Flagellar basal-body/hook protein C-terminal" evidence="7">
    <location>
        <begin position="396"/>
        <end position="439"/>
    </location>
</feature>
<dbReference type="GO" id="GO:0005198">
    <property type="term" value="F:structural molecule activity"/>
    <property type="evidence" value="ECO:0007669"/>
    <property type="project" value="InterPro"/>
</dbReference>
<evidence type="ECO:0000256" key="3">
    <source>
        <dbReference type="ARBA" id="ARBA00009677"/>
    </source>
</evidence>
<dbReference type="Pfam" id="PF06429">
    <property type="entry name" value="Flg_bbr_C"/>
    <property type="match status" value="1"/>
</dbReference>
<organism evidence="9 10">
    <name type="scientific">Donghicola mangrovi</name>
    <dbReference type="NCBI Taxonomy" id="2729614"/>
    <lineage>
        <taxon>Bacteria</taxon>
        <taxon>Pseudomonadati</taxon>
        <taxon>Pseudomonadota</taxon>
        <taxon>Alphaproteobacteria</taxon>
        <taxon>Rhodobacterales</taxon>
        <taxon>Roseobacteraceae</taxon>
        <taxon>Donghicola</taxon>
    </lineage>
</organism>
<name>A0A850Q061_9RHOB</name>
<feature type="domain" description="Flagellar hook-associated protein FlgK helical" evidence="8">
    <location>
        <begin position="97"/>
        <end position="302"/>
    </location>
</feature>
<dbReference type="GO" id="GO:0005576">
    <property type="term" value="C:extracellular region"/>
    <property type="evidence" value="ECO:0007669"/>
    <property type="project" value="UniProtKB-SubCell"/>
</dbReference>
<dbReference type="InterPro" id="IPR002371">
    <property type="entry name" value="FlgK"/>
</dbReference>
<dbReference type="SUPFAM" id="SSF64518">
    <property type="entry name" value="Phase 1 flagellin"/>
    <property type="match status" value="1"/>
</dbReference>
<accession>A0A850Q061</accession>
<evidence type="ECO:0000313" key="9">
    <source>
        <dbReference type="EMBL" id="NVO22423.1"/>
    </source>
</evidence>
<evidence type="ECO:0000256" key="6">
    <source>
        <dbReference type="ARBA" id="ARBA00023143"/>
    </source>
</evidence>
<reference evidence="9 10" key="1">
    <citation type="submission" date="2020-04" db="EMBL/GenBank/DDBJ databases">
        <title>Donghicola sp., a member of the Rhodobacteraceae family isolated from mangrove forest in Thailand.</title>
        <authorList>
            <person name="Charoenyingcharoen P."/>
            <person name="Yukphan P."/>
        </authorList>
    </citation>
    <scope>NUCLEOTIDE SEQUENCE [LARGE SCALE GENOMIC DNA]</scope>
    <source>
        <strain evidence="9 10">B5-SW-15</strain>
    </source>
</reference>
<dbReference type="PANTHER" id="PTHR30033:SF1">
    <property type="entry name" value="FLAGELLAR HOOK-ASSOCIATED PROTEIN 1"/>
    <property type="match status" value="1"/>
</dbReference>
<keyword evidence="5" id="KW-0964">Secreted</keyword>
<comment type="similarity">
    <text evidence="3">Belongs to the flagella basal body rod proteins family.</text>
</comment>
<dbReference type="RefSeq" id="WP_177156675.1">
    <property type="nucleotide sequence ID" value="NZ_JABCJE010000001.1"/>
</dbReference>
<protein>
    <recommendedName>
        <fullName evidence="4">Flagellar hook-associated protein 1</fullName>
    </recommendedName>
</protein>
<comment type="subcellular location">
    <subcellularLocation>
        <location evidence="1">Bacterial flagellum</location>
    </subcellularLocation>
    <subcellularLocation>
        <location evidence="2">Secreted</location>
    </subcellularLocation>
</comment>
<evidence type="ECO:0000259" key="7">
    <source>
        <dbReference type="Pfam" id="PF06429"/>
    </source>
</evidence>
<gene>
    <name evidence="9" type="primary">flgK</name>
    <name evidence="9" type="ORF">HJ536_03560</name>
</gene>
<keyword evidence="9" id="KW-0966">Cell projection</keyword>
<dbReference type="GO" id="GO:0009424">
    <property type="term" value="C:bacterial-type flagellum hook"/>
    <property type="evidence" value="ECO:0007669"/>
    <property type="project" value="InterPro"/>
</dbReference>
<evidence type="ECO:0000256" key="1">
    <source>
        <dbReference type="ARBA" id="ARBA00004365"/>
    </source>
</evidence>
<comment type="caution">
    <text evidence="9">The sequence shown here is derived from an EMBL/GenBank/DDBJ whole genome shotgun (WGS) entry which is preliminary data.</text>
</comment>
<dbReference type="InterPro" id="IPR010930">
    <property type="entry name" value="Flg_bb/hook_C_dom"/>
</dbReference>
<dbReference type="GO" id="GO:0044780">
    <property type="term" value="P:bacterial-type flagellum assembly"/>
    <property type="evidence" value="ECO:0007669"/>
    <property type="project" value="InterPro"/>
</dbReference>
<dbReference type="Proteomes" id="UP000592216">
    <property type="component" value="Unassembled WGS sequence"/>
</dbReference>
<evidence type="ECO:0000256" key="4">
    <source>
        <dbReference type="ARBA" id="ARBA00016244"/>
    </source>
</evidence>
<sequence length="440" mass="45513">MSLTSAISNALSGLGASSLAAEIVSSNLSNATNETYAKREITQVSNINGGVKVTGILRQRDAALQSSVNSQAANFAAANTRTLAFAGVDAAVGTVGEDGSLTSTLDALQSALISASAAPESDLRLQQVLYAAGDLATGMNNVEEAIQAERLSADQSIATDIDVANEALSQIEKLNKQIVTLSANGRSTATLLDRRDAAVATLSEIIPVRMLERDSGAIALVSRGGQVLLDGKAVTLEFTAAQGMDAEMSLAGGALSGVSIAGKDGSDISDRLVGGRLEAAFEVRDSLMPTASEELDALRQQLLSDTSFDGAGLFTETNGKLSVNSQLEAEPWRLRDGFAAAGQGYAGNTGYLDTLTQGLSDLSGVFGDYVTGQSGQLLRAEMSQSAASASYAAMSEAVAAEGVDSDAELQTLLIIEKIYTANARVISVVDEMMDTLMRMT</sequence>
<dbReference type="AlphaFoldDB" id="A0A850Q061"/>
<proteinExistence type="inferred from homology"/>